<name>A0A2G2YS14_CAPAN</name>
<proteinExistence type="predicted"/>
<dbReference type="Gramene" id="PHT72548">
    <property type="protein sequence ID" value="PHT72548"/>
    <property type="gene ID" value="T459_23333"/>
</dbReference>
<sequence>MKFTIMGHKVSLRGIKPPAAKLVQPEKIEKLLAKPAELCIISVGMYQEEQVDVNRGEMLNIERDQLCIEKNQELQVILQQYDDLFEPPTNLPPSRSYDHQIILKDGTSPINIRPYRYPTIQKDEIEKLVDEMLEAGIIRHSTSPYSSPGEEKGWILENVCRLQGTK</sequence>
<comment type="caution">
    <text evidence="1">The sequence shown here is derived from an EMBL/GenBank/DDBJ whole genome shotgun (WGS) entry which is preliminary data.</text>
</comment>
<dbReference type="SUPFAM" id="SSF56672">
    <property type="entry name" value="DNA/RNA polymerases"/>
    <property type="match status" value="1"/>
</dbReference>
<dbReference type="PANTHER" id="PTHR15503:SF22">
    <property type="entry name" value="TRANSPOSON TY3-I GAG POLYPROTEIN"/>
    <property type="match status" value="1"/>
</dbReference>
<dbReference type="Gene3D" id="3.10.10.10">
    <property type="entry name" value="HIV Type 1 Reverse Transcriptase, subunit A, domain 1"/>
    <property type="match status" value="1"/>
</dbReference>
<dbReference type="InterPro" id="IPR032567">
    <property type="entry name" value="RTL1-rel"/>
</dbReference>
<organism evidence="1 2">
    <name type="scientific">Capsicum annuum</name>
    <name type="common">Capsicum pepper</name>
    <dbReference type="NCBI Taxonomy" id="4072"/>
    <lineage>
        <taxon>Eukaryota</taxon>
        <taxon>Viridiplantae</taxon>
        <taxon>Streptophyta</taxon>
        <taxon>Embryophyta</taxon>
        <taxon>Tracheophyta</taxon>
        <taxon>Spermatophyta</taxon>
        <taxon>Magnoliopsida</taxon>
        <taxon>eudicotyledons</taxon>
        <taxon>Gunneridae</taxon>
        <taxon>Pentapetalae</taxon>
        <taxon>asterids</taxon>
        <taxon>lamiids</taxon>
        <taxon>Solanales</taxon>
        <taxon>Solanaceae</taxon>
        <taxon>Solanoideae</taxon>
        <taxon>Capsiceae</taxon>
        <taxon>Capsicum</taxon>
    </lineage>
</organism>
<gene>
    <name evidence="1" type="ORF">T459_23333</name>
</gene>
<dbReference type="Proteomes" id="UP000222542">
    <property type="component" value="Unassembled WGS sequence"/>
</dbReference>
<keyword evidence="2" id="KW-1185">Reference proteome</keyword>
<evidence type="ECO:0000313" key="2">
    <source>
        <dbReference type="Proteomes" id="UP000222542"/>
    </source>
</evidence>
<dbReference type="PANTHER" id="PTHR15503">
    <property type="entry name" value="LDOC1 RELATED"/>
    <property type="match status" value="1"/>
</dbReference>
<dbReference type="EMBL" id="AYRZ02000009">
    <property type="protein sequence ID" value="PHT72548.1"/>
    <property type="molecule type" value="Genomic_DNA"/>
</dbReference>
<reference evidence="1 2" key="2">
    <citation type="journal article" date="2017" name="Genome Biol.">
        <title>New reference genome sequences of hot pepper reveal the massive evolution of plant disease-resistance genes by retroduplication.</title>
        <authorList>
            <person name="Kim S."/>
            <person name="Park J."/>
            <person name="Yeom S.I."/>
            <person name="Kim Y.M."/>
            <person name="Seo E."/>
            <person name="Kim K.T."/>
            <person name="Kim M.S."/>
            <person name="Lee J.M."/>
            <person name="Cheong K."/>
            <person name="Shin H.S."/>
            <person name="Kim S.B."/>
            <person name="Han K."/>
            <person name="Lee J."/>
            <person name="Park M."/>
            <person name="Lee H.A."/>
            <person name="Lee H.Y."/>
            <person name="Lee Y."/>
            <person name="Oh S."/>
            <person name="Lee J.H."/>
            <person name="Choi E."/>
            <person name="Choi E."/>
            <person name="Lee S.E."/>
            <person name="Jeon J."/>
            <person name="Kim H."/>
            <person name="Choi G."/>
            <person name="Song H."/>
            <person name="Lee J."/>
            <person name="Lee S.C."/>
            <person name="Kwon J.K."/>
            <person name="Lee H.Y."/>
            <person name="Koo N."/>
            <person name="Hong Y."/>
            <person name="Kim R.W."/>
            <person name="Kang W.H."/>
            <person name="Huh J.H."/>
            <person name="Kang B.C."/>
            <person name="Yang T.J."/>
            <person name="Lee Y.H."/>
            <person name="Bennetzen J.L."/>
            <person name="Choi D."/>
        </authorList>
    </citation>
    <scope>NUCLEOTIDE SEQUENCE [LARGE SCALE GENOMIC DNA]</scope>
    <source>
        <strain evidence="2">cv. CM334</strain>
    </source>
</reference>
<protein>
    <submittedName>
        <fullName evidence="1">Uncharacterized protein</fullName>
    </submittedName>
</protein>
<dbReference type="AlphaFoldDB" id="A0A2G2YS14"/>
<accession>A0A2G2YS14</accession>
<dbReference type="InterPro" id="IPR043502">
    <property type="entry name" value="DNA/RNA_pol_sf"/>
</dbReference>
<evidence type="ECO:0000313" key="1">
    <source>
        <dbReference type="EMBL" id="PHT72548.1"/>
    </source>
</evidence>
<reference evidence="1 2" key="1">
    <citation type="journal article" date="2014" name="Nat. Genet.">
        <title>Genome sequence of the hot pepper provides insights into the evolution of pungency in Capsicum species.</title>
        <authorList>
            <person name="Kim S."/>
            <person name="Park M."/>
            <person name="Yeom S.I."/>
            <person name="Kim Y.M."/>
            <person name="Lee J.M."/>
            <person name="Lee H.A."/>
            <person name="Seo E."/>
            <person name="Choi J."/>
            <person name="Cheong K."/>
            <person name="Kim K.T."/>
            <person name="Jung K."/>
            <person name="Lee G.W."/>
            <person name="Oh S.K."/>
            <person name="Bae C."/>
            <person name="Kim S.B."/>
            <person name="Lee H.Y."/>
            <person name="Kim S.Y."/>
            <person name="Kim M.S."/>
            <person name="Kang B.C."/>
            <person name="Jo Y.D."/>
            <person name="Yang H.B."/>
            <person name="Jeong H.J."/>
            <person name="Kang W.H."/>
            <person name="Kwon J.K."/>
            <person name="Shin C."/>
            <person name="Lim J.Y."/>
            <person name="Park J.H."/>
            <person name="Huh J.H."/>
            <person name="Kim J.S."/>
            <person name="Kim B.D."/>
            <person name="Cohen O."/>
            <person name="Paran I."/>
            <person name="Suh M.C."/>
            <person name="Lee S.B."/>
            <person name="Kim Y.K."/>
            <person name="Shin Y."/>
            <person name="Noh S.J."/>
            <person name="Park J."/>
            <person name="Seo Y.S."/>
            <person name="Kwon S.Y."/>
            <person name="Kim H.A."/>
            <person name="Park J.M."/>
            <person name="Kim H.J."/>
            <person name="Choi S.B."/>
            <person name="Bosland P.W."/>
            <person name="Reeves G."/>
            <person name="Jo S.H."/>
            <person name="Lee B.W."/>
            <person name="Cho H.T."/>
            <person name="Choi H.S."/>
            <person name="Lee M.S."/>
            <person name="Yu Y."/>
            <person name="Do Choi Y."/>
            <person name="Park B.S."/>
            <person name="van Deynze A."/>
            <person name="Ashrafi H."/>
            <person name="Hill T."/>
            <person name="Kim W.T."/>
            <person name="Pai H.S."/>
            <person name="Ahn H.K."/>
            <person name="Yeam I."/>
            <person name="Giovannoni J.J."/>
            <person name="Rose J.K."/>
            <person name="Sorensen I."/>
            <person name="Lee S.J."/>
            <person name="Kim R.W."/>
            <person name="Choi I.Y."/>
            <person name="Choi B.S."/>
            <person name="Lim J.S."/>
            <person name="Lee Y.H."/>
            <person name="Choi D."/>
        </authorList>
    </citation>
    <scope>NUCLEOTIDE SEQUENCE [LARGE SCALE GENOMIC DNA]</scope>
    <source>
        <strain evidence="2">cv. CM334</strain>
    </source>
</reference>